<dbReference type="PANTHER" id="PTHR43031">
    <property type="entry name" value="FAD-DEPENDENT OXIDOREDUCTASE"/>
    <property type="match status" value="1"/>
</dbReference>
<evidence type="ECO:0000313" key="3">
    <source>
        <dbReference type="Proteomes" id="UP000824023"/>
    </source>
</evidence>
<dbReference type="SUPFAM" id="SSF52821">
    <property type="entry name" value="Rhodanese/Cell cycle control phosphatase"/>
    <property type="match status" value="1"/>
</dbReference>
<feature type="domain" description="Rhodanese" evidence="1">
    <location>
        <begin position="39"/>
        <end position="129"/>
    </location>
</feature>
<dbReference type="SMART" id="SM00450">
    <property type="entry name" value="RHOD"/>
    <property type="match status" value="1"/>
</dbReference>
<gene>
    <name evidence="2" type="ORF">H9819_03120</name>
</gene>
<dbReference type="Gene3D" id="3.40.250.10">
    <property type="entry name" value="Rhodanese-like domain"/>
    <property type="match status" value="1"/>
</dbReference>
<protein>
    <submittedName>
        <fullName evidence="2">Rhodanese-like domain-containing protein</fullName>
    </submittedName>
</protein>
<dbReference type="InterPro" id="IPR050229">
    <property type="entry name" value="GlpE_sulfurtransferase"/>
</dbReference>
<comment type="caution">
    <text evidence="2">The sequence shown here is derived from an EMBL/GenBank/DDBJ whole genome shotgun (WGS) entry which is preliminary data.</text>
</comment>
<reference evidence="2" key="1">
    <citation type="journal article" date="2021" name="PeerJ">
        <title>Extensive microbial diversity within the chicken gut microbiome revealed by metagenomics and culture.</title>
        <authorList>
            <person name="Gilroy R."/>
            <person name="Ravi A."/>
            <person name="Getino M."/>
            <person name="Pursley I."/>
            <person name="Horton D.L."/>
            <person name="Alikhan N.F."/>
            <person name="Baker D."/>
            <person name="Gharbi K."/>
            <person name="Hall N."/>
            <person name="Watson M."/>
            <person name="Adriaenssens E.M."/>
            <person name="Foster-Nyarko E."/>
            <person name="Jarju S."/>
            <person name="Secka A."/>
            <person name="Antonio M."/>
            <person name="Oren A."/>
            <person name="Chaudhuri R.R."/>
            <person name="La Ragione R."/>
            <person name="Hildebrand F."/>
            <person name="Pallen M.J."/>
        </authorList>
    </citation>
    <scope>NUCLEOTIDE SEQUENCE</scope>
    <source>
        <strain evidence="2">ChiHjej12B11-24981</strain>
    </source>
</reference>
<dbReference type="InterPro" id="IPR001763">
    <property type="entry name" value="Rhodanese-like_dom"/>
</dbReference>
<name>A0A9D2A2U5_9BACE</name>
<dbReference type="PANTHER" id="PTHR43031:SF1">
    <property type="entry name" value="PYRIDINE NUCLEOTIDE-DISULPHIDE OXIDOREDUCTASE"/>
    <property type="match status" value="1"/>
</dbReference>
<reference evidence="2" key="2">
    <citation type="submission" date="2021-04" db="EMBL/GenBank/DDBJ databases">
        <authorList>
            <person name="Gilroy R."/>
        </authorList>
    </citation>
    <scope>NUCLEOTIDE SEQUENCE</scope>
    <source>
        <strain evidence="2">ChiHjej12B11-24981</strain>
    </source>
</reference>
<organism evidence="2 3">
    <name type="scientific">Candidatus Bacteroides merdipullorum</name>
    <dbReference type="NCBI Taxonomy" id="2838474"/>
    <lineage>
        <taxon>Bacteria</taxon>
        <taxon>Pseudomonadati</taxon>
        <taxon>Bacteroidota</taxon>
        <taxon>Bacteroidia</taxon>
        <taxon>Bacteroidales</taxon>
        <taxon>Bacteroidaceae</taxon>
        <taxon>Bacteroides</taxon>
    </lineage>
</organism>
<dbReference type="InterPro" id="IPR036873">
    <property type="entry name" value="Rhodanese-like_dom_sf"/>
</dbReference>
<evidence type="ECO:0000313" key="2">
    <source>
        <dbReference type="EMBL" id="HIZ01228.1"/>
    </source>
</evidence>
<evidence type="ECO:0000259" key="1">
    <source>
        <dbReference type="PROSITE" id="PS50206"/>
    </source>
</evidence>
<dbReference type="CDD" id="cd00158">
    <property type="entry name" value="RHOD"/>
    <property type="match status" value="1"/>
</dbReference>
<dbReference type="PROSITE" id="PS50206">
    <property type="entry name" value="RHODANESE_3"/>
    <property type="match status" value="1"/>
</dbReference>
<dbReference type="Proteomes" id="UP000824023">
    <property type="component" value="Unassembled WGS sequence"/>
</dbReference>
<proteinExistence type="predicted"/>
<dbReference type="EMBL" id="DXCK01000046">
    <property type="protein sequence ID" value="HIZ01228.1"/>
    <property type="molecule type" value="Genomic_DNA"/>
</dbReference>
<dbReference type="AlphaFoldDB" id="A0A9D2A2U5"/>
<dbReference type="Pfam" id="PF00581">
    <property type="entry name" value="Rhodanese"/>
    <property type="match status" value="1"/>
</dbReference>
<sequence>MIKMSLAIVGFLFPFLCSCQQQDRPYKSLPVDEFCAVIADPEVQRLDVRTTAEYSEGHIAGSLNINVLDEQFAVMADSLLSKDHPVALYCRSGKRSKKAAEVLGKAGYEVFELESGFNGWQQAGQPVEK</sequence>
<dbReference type="PROSITE" id="PS51257">
    <property type="entry name" value="PROKAR_LIPOPROTEIN"/>
    <property type="match status" value="1"/>
</dbReference>
<accession>A0A9D2A2U5</accession>